<proteinExistence type="predicted"/>
<protein>
    <submittedName>
        <fullName evidence="1">Uncharacterized protein</fullName>
    </submittedName>
</protein>
<dbReference type="EMBL" id="JAMKFB020000010">
    <property type="protein sequence ID" value="KAL0182497.1"/>
    <property type="molecule type" value="Genomic_DNA"/>
</dbReference>
<feature type="non-terminal residue" evidence="1">
    <location>
        <position position="53"/>
    </location>
</feature>
<evidence type="ECO:0000313" key="2">
    <source>
        <dbReference type="Proteomes" id="UP001529510"/>
    </source>
</evidence>
<dbReference type="Proteomes" id="UP001529510">
    <property type="component" value="Unassembled WGS sequence"/>
</dbReference>
<dbReference type="AlphaFoldDB" id="A0ABD0Q8G3"/>
<gene>
    <name evidence="1" type="ORF">M9458_021872</name>
</gene>
<evidence type="ECO:0000313" key="1">
    <source>
        <dbReference type="EMBL" id="KAL0182497.1"/>
    </source>
</evidence>
<comment type="caution">
    <text evidence="1">The sequence shown here is derived from an EMBL/GenBank/DDBJ whole genome shotgun (WGS) entry which is preliminary data.</text>
</comment>
<accession>A0ABD0Q8G3</accession>
<name>A0ABD0Q8G3_CIRMR</name>
<keyword evidence="2" id="KW-1185">Reference proteome</keyword>
<organism evidence="1 2">
    <name type="scientific">Cirrhinus mrigala</name>
    <name type="common">Mrigala</name>
    <dbReference type="NCBI Taxonomy" id="683832"/>
    <lineage>
        <taxon>Eukaryota</taxon>
        <taxon>Metazoa</taxon>
        <taxon>Chordata</taxon>
        <taxon>Craniata</taxon>
        <taxon>Vertebrata</taxon>
        <taxon>Euteleostomi</taxon>
        <taxon>Actinopterygii</taxon>
        <taxon>Neopterygii</taxon>
        <taxon>Teleostei</taxon>
        <taxon>Ostariophysi</taxon>
        <taxon>Cypriniformes</taxon>
        <taxon>Cyprinidae</taxon>
        <taxon>Labeoninae</taxon>
        <taxon>Labeonini</taxon>
        <taxon>Cirrhinus</taxon>
    </lineage>
</organism>
<reference evidence="1 2" key="1">
    <citation type="submission" date="2024-05" db="EMBL/GenBank/DDBJ databases">
        <title>Genome sequencing and assembly of Indian major carp, Cirrhinus mrigala (Hamilton, 1822).</title>
        <authorList>
            <person name="Mohindra V."/>
            <person name="Chowdhury L.M."/>
            <person name="Lal K."/>
            <person name="Jena J.K."/>
        </authorList>
    </citation>
    <scope>NUCLEOTIDE SEQUENCE [LARGE SCALE GENOMIC DNA]</scope>
    <source>
        <strain evidence="1">CM1030</strain>
        <tissue evidence="1">Blood</tissue>
    </source>
</reference>
<sequence length="53" mass="6064">MSDDIYDDAIGIETAGMKKEKVEMTVDIYDSADHVRDHGFRTETNTHQPLQHT</sequence>